<evidence type="ECO:0000259" key="1">
    <source>
        <dbReference type="PROSITE" id="PS50994"/>
    </source>
</evidence>
<dbReference type="Gene3D" id="1.10.340.70">
    <property type="match status" value="1"/>
</dbReference>
<feature type="domain" description="Integrase catalytic" evidence="1">
    <location>
        <begin position="61"/>
        <end position="231"/>
    </location>
</feature>
<protein>
    <recommendedName>
        <fullName evidence="1">Integrase catalytic domain-containing protein</fullName>
    </recommendedName>
</protein>
<dbReference type="InterPro" id="IPR050951">
    <property type="entry name" value="Retrovirus_Pol_polyprotein"/>
</dbReference>
<dbReference type="InterPro" id="IPR041588">
    <property type="entry name" value="Integrase_H2C2"/>
</dbReference>
<proteinExistence type="predicted"/>
<dbReference type="Pfam" id="PF00665">
    <property type="entry name" value="rve"/>
    <property type="match status" value="1"/>
</dbReference>
<evidence type="ECO:0000313" key="2">
    <source>
        <dbReference type="EMBL" id="KAH0769600.1"/>
    </source>
</evidence>
<dbReference type="PANTHER" id="PTHR37984">
    <property type="entry name" value="PROTEIN CBG26694"/>
    <property type="match status" value="1"/>
</dbReference>
<organism evidence="2 3">
    <name type="scientific">Solanum tuberosum</name>
    <name type="common">Potato</name>
    <dbReference type="NCBI Taxonomy" id="4113"/>
    <lineage>
        <taxon>Eukaryota</taxon>
        <taxon>Viridiplantae</taxon>
        <taxon>Streptophyta</taxon>
        <taxon>Embryophyta</taxon>
        <taxon>Tracheophyta</taxon>
        <taxon>Spermatophyta</taxon>
        <taxon>Magnoliopsida</taxon>
        <taxon>eudicotyledons</taxon>
        <taxon>Gunneridae</taxon>
        <taxon>Pentapetalae</taxon>
        <taxon>asterids</taxon>
        <taxon>lamiids</taxon>
        <taxon>Solanales</taxon>
        <taxon>Solanaceae</taxon>
        <taxon>Solanoideae</taxon>
        <taxon>Solaneae</taxon>
        <taxon>Solanum</taxon>
    </lineage>
</organism>
<gene>
    <name evidence="2" type="ORF">KY290_013581</name>
</gene>
<dbReference type="SUPFAM" id="SSF54160">
    <property type="entry name" value="Chromo domain-like"/>
    <property type="match status" value="1"/>
</dbReference>
<sequence length="391" mass="45220">MQIWHNRTSSGHSGMENTYRKISQLLYWKNLRDDINQYVRNCFVCKRSKYDVAASPGLIQPLAIPTSAWSNISMDFIEGLPKSKGKTTIMVVVDRLTKSSHFIALSHPYTDATVAQAFLDQVFKLHGMPENIVSDRDPIFISRFWQELFSAHGATLSTSTAYHPQTDGQTEVLSRTLESYLRCYCSDSQKDWSLYLPMAEWWYNTNSTLLSKPLHMKHYMGNPHPYIYPTWLVTIDEEVDRSLVTRELKIQLLRFHLHRAQQRMQSLANKGRSDGQLQLKLCHKAPAQFTHLPIVDSASPYCEEPRCILERRMIKKGNKAVAQLLIHWKNMSKEQATWEDFHVIKTRFPSFFLEDKEVSKEGVVMRIEVEESPSKEMEVVERCTLGLLSGT</sequence>
<reference evidence="2 3" key="1">
    <citation type="journal article" date="2021" name="bioRxiv">
        <title>Chromosome-scale and haplotype-resolved genome assembly of a tetraploid potato cultivar.</title>
        <authorList>
            <person name="Sun H."/>
            <person name="Jiao W.-B."/>
            <person name="Krause K."/>
            <person name="Campoy J.A."/>
            <person name="Goel M."/>
            <person name="Folz-Donahue K."/>
            <person name="Kukat C."/>
            <person name="Huettel B."/>
            <person name="Schneeberger K."/>
        </authorList>
    </citation>
    <scope>NUCLEOTIDE SEQUENCE [LARGE SCALE GENOMIC DNA]</scope>
    <source>
        <strain evidence="2">SolTubOtavaFocal</strain>
        <tissue evidence="2">Leaves</tissue>
    </source>
</reference>
<dbReference type="PANTHER" id="PTHR37984:SF5">
    <property type="entry name" value="PROTEIN NYNRIN-LIKE"/>
    <property type="match status" value="1"/>
</dbReference>
<evidence type="ECO:0000313" key="3">
    <source>
        <dbReference type="Proteomes" id="UP000826656"/>
    </source>
</evidence>
<dbReference type="Pfam" id="PF17921">
    <property type="entry name" value="Integrase_H2C2"/>
    <property type="match status" value="1"/>
</dbReference>
<keyword evidence="3" id="KW-1185">Reference proteome</keyword>
<dbReference type="PROSITE" id="PS50994">
    <property type="entry name" value="INTEGRASE"/>
    <property type="match status" value="1"/>
</dbReference>
<dbReference type="InterPro" id="IPR001584">
    <property type="entry name" value="Integrase_cat-core"/>
</dbReference>
<dbReference type="SUPFAM" id="SSF53098">
    <property type="entry name" value="Ribonuclease H-like"/>
    <property type="match status" value="1"/>
</dbReference>
<accession>A0ABQ7VM49</accession>
<dbReference type="InterPro" id="IPR012337">
    <property type="entry name" value="RNaseH-like_sf"/>
</dbReference>
<dbReference type="Proteomes" id="UP000826656">
    <property type="component" value="Unassembled WGS sequence"/>
</dbReference>
<dbReference type="InterPro" id="IPR016197">
    <property type="entry name" value="Chromo-like_dom_sf"/>
</dbReference>
<dbReference type="EMBL" id="JAIVGD010000011">
    <property type="protein sequence ID" value="KAH0769600.1"/>
    <property type="molecule type" value="Genomic_DNA"/>
</dbReference>
<name>A0ABQ7VM49_SOLTU</name>
<comment type="caution">
    <text evidence="2">The sequence shown here is derived from an EMBL/GenBank/DDBJ whole genome shotgun (WGS) entry which is preliminary data.</text>
</comment>
<dbReference type="InterPro" id="IPR036397">
    <property type="entry name" value="RNaseH_sf"/>
</dbReference>
<dbReference type="Gene3D" id="3.30.420.10">
    <property type="entry name" value="Ribonuclease H-like superfamily/Ribonuclease H"/>
    <property type="match status" value="1"/>
</dbReference>